<organism evidence="1 2">
    <name type="scientific">Tenuibacillus multivorans</name>
    <dbReference type="NCBI Taxonomy" id="237069"/>
    <lineage>
        <taxon>Bacteria</taxon>
        <taxon>Bacillati</taxon>
        <taxon>Bacillota</taxon>
        <taxon>Bacilli</taxon>
        <taxon>Bacillales</taxon>
        <taxon>Bacillaceae</taxon>
        <taxon>Tenuibacillus</taxon>
    </lineage>
</organism>
<evidence type="ECO:0000313" key="2">
    <source>
        <dbReference type="Proteomes" id="UP000199334"/>
    </source>
</evidence>
<dbReference type="PANTHER" id="PTHR48098:SF3">
    <property type="entry name" value="IRON(III) ENTEROBACTIN ESTERASE"/>
    <property type="match status" value="1"/>
</dbReference>
<protein>
    <submittedName>
        <fullName evidence="1">Putative esterase</fullName>
    </submittedName>
</protein>
<dbReference type="InterPro" id="IPR029058">
    <property type="entry name" value="AB_hydrolase_fold"/>
</dbReference>
<dbReference type="InterPro" id="IPR050583">
    <property type="entry name" value="Mycobacterial_A85_antigen"/>
</dbReference>
<dbReference type="InterPro" id="IPR000801">
    <property type="entry name" value="Esterase-like"/>
</dbReference>
<reference evidence="1 2" key="1">
    <citation type="submission" date="2016-10" db="EMBL/GenBank/DDBJ databases">
        <authorList>
            <person name="de Groot N.N."/>
        </authorList>
    </citation>
    <scope>NUCLEOTIDE SEQUENCE [LARGE SCALE GENOMIC DNA]</scope>
    <source>
        <strain evidence="1 2">CGMCC 1.3442</strain>
    </source>
</reference>
<dbReference type="STRING" id="237069.SAMN05216498_2364"/>
<sequence>MYKHWFIPMKEVGTFYSATLIGPEHLEGELKLLYVHDGIDYLEYSHLLTYQTSIIFVFIHPGSSQDRWATYRTDGAYYRAYIQSFYQELVPRVEEALASINIKHKGLLGDSLAGNISVALALENPQYWSHLLLQSAAIMKEEIDRFSHIEGPLDWKVYQSVGRNEDDYRSIMTGEPLHIFTRNQQLNRELLQRNATVDLNILDTDHGWVYWDQDLPQLMKFFK</sequence>
<dbReference type="AlphaFoldDB" id="A0A1H0BS37"/>
<dbReference type="PANTHER" id="PTHR48098">
    <property type="entry name" value="ENTEROCHELIN ESTERASE-RELATED"/>
    <property type="match status" value="1"/>
</dbReference>
<dbReference type="Proteomes" id="UP000199334">
    <property type="component" value="Unassembled WGS sequence"/>
</dbReference>
<gene>
    <name evidence="1" type="ORF">SAMN05216498_2364</name>
</gene>
<dbReference type="SUPFAM" id="SSF53474">
    <property type="entry name" value="alpha/beta-Hydrolases"/>
    <property type="match status" value="1"/>
</dbReference>
<dbReference type="Gene3D" id="3.40.50.1820">
    <property type="entry name" value="alpha/beta hydrolase"/>
    <property type="match status" value="1"/>
</dbReference>
<keyword evidence="2" id="KW-1185">Reference proteome</keyword>
<dbReference type="OrthoDB" id="9803578at2"/>
<dbReference type="RefSeq" id="WP_093856788.1">
    <property type="nucleotide sequence ID" value="NZ_BJVZ01000008.1"/>
</dbReference>
<dbReference type="EMBL" id="FNIG01000005">
    <property type="protein sequence ID" value="SDN48400.1"/>
    <property type="molecule type" value="Genomic_DNA"/>
</dbReference>
<accession>A0A1H0BS37</accession>
<proteinExistence type="predicted"/>
<evidence type="ECO:0000313" key="1">
    <source>
        <dbReference type="EMBL" id="SDN48400.1"/>
    </source>
</evidence>
<dbReference type="Pfam" id="PF00756">
    <property type="entry name" value="Esterase"/>
    <property type="match status" value="1"/>
</dbReference>
<name>A0A1H0BS37_9BACI</name>